<dbReference type="GeneID" id="19167391"/>
<feature type="transmembrane region" description="Helical" evidence="6">
    <location>
        <begin position="78"/>
        <end position="102"/>
    </location>
</feature>
<dbReference type="STRING" id="1182542.W9Y0H9"/>
<dbReference type="Gene3D" id="1.20.1740.10">
    <property type="entry name" value="Amino acid/polyamine transporter I"/>
    <property type="match status" value="1"/>
</dbReference>
<name>W9Y0H9_9EURO</name>
<dbReference type="PANTHER" id="PTHR45649">
    <property type="entry name" value="AMINO-ACID PERMEASE BAT1"/>
    <property type="match status" value="1"/>
</dbReference>
<evidence type="ECO:0000256" key="1">
    <source>
        <dbReference type="ARBA" id="ARBA00004141"/>
    </source>
</evidence>
<dbReference type="PIRSF" id="PIRSF006060">
    <property type="entry name" value="AA_transporter"/>
    <property type="match status" value="1"/>
</dbReference>
<accession>W9Y0H9</accession>
<dbReference type="RefSeq" id="XP_007731591.1">
    <property type="nucleotide sequence ID" value="XM_007733401.1"/>
</dbReference>
<dbReference type="HOGENOM" id="CLU_004495_2_4_1"/>
<evidence type="ECO:0000256" key="2">
    <source>
        <dbReference type="ARBA" id="ARBA00022448"/>
    </source>
</evidence>
<dbReference type="OrthoDB" id="2417308at2759"/>
<feature type="transmembrane region" description="Helical" evidence="6">
    <location>
        <begin position="376"/>
        <end position="396"/>
    </location>
</feature>
<dbReference type="eggNOG" id="KOG1289">
    <property type="taxonomic scope" value="Eukaryota"/>
</dbReference>
<keyword evidence="2" id="KW-0813">Transport</keyword>
<keyword evidence="4 6" id="KW-1133">Transmembrane helix</keyword>
<dbReference type="Proteomes" id="UP000019478">
    <property type="component" value="Unassembled WGS sequence"/>
</dbReference>
<evidence type="ECO:0000256" key="4">
    <source>
        <dbReference type="ARBA" id="ARBA00022989"/>
    </source>
</evidence>
<dbReference type="EMBL" id="AMGY01000003">
    <property type="protein sequence ID" value="EXJ86312.1"/>
    <property type="molecule type" value="Genomic_DNA"/>
</dbReference>
<dbReference type="PANTHER" id="PTHR45649:SF11">
    <property type="entry name" value="TRANSPORTER, PUTATIVE (EUROFUNG)-RELATED"/>
    <property type="match status" value="1"/>
</dbReference>
<dbReference type="GO" id="GO:0022857">
    <property type="term" value="F:transmembrane transporter activity"/>
    <property type="evidence" value="ECO:0007669"/>
    <property type="project" value="InterPro"/>
</dbReference>
<feature type="transmembrane region" description="Helical" evidence="6">
    <location>
        <begin position="168"/>
        <end position="189"/>
    </location>
</feature>
<dbReference type="AlphaFoldDB" id="W9Y0H9"/>
<organism evidence="7 8">
    <name type="scientific">Capronia epimyces CBS 606.96</name>
    <dbReference type="NCBI Taxonomy" id="1182542"/>
    <lineage>
        <taxon>Eukaryota</taxon>
        <taxon>Fungi</taxon>
        <taxon>Dikarya</taxon>
        <taxon>Ascomycota</taxon>
        <taxon>Pezizomycotina</taxon>
        <taxon>Eurotiomycetes</taxon>
        <taxon>Chaetothyriomycetidae</taxon>
        <taxon>Chaetothyriales</taxon>
        <taxon>Herpotrichiellaceae</taxon>
        <taxon>Capronia</taxon>
    </lineage>
</organism>
<feature type="transmembrane region" description="Helical" evidence="6">
    <location>
        <begin position="123"/>
        <end position="148"/>
    </location>
</feature>
<evidence type="ECO:0000313" key="8">
    <source>
        <dbReference type="Proteomes" id="UP000019478"/>
    </source>
</evidence>
<keyword evidence="3 6" id="KW-0812">Transmembrane</keyword>
<dbReference type="Pfam" id="PF13520">
    <property type="entry name" value="AA_permease_2"/>
    <property type="match status" value="1"/>
</dbReference>
<evidence type="ECO:0000256" key="5">
    <source>
        <dbReference type="ARBA" id="ARBA00023136"/>
    </source>
</evidence>
<feature type="transmembrane region" description="Helical" evidence="6">
    <location>
        <begin position="235"/>
        <end position="255"/>
    </location>
</feature>
<dbReference type="GO" id="GO:0016020">
    <property type="term" value="C:membrane"/>
    <property type="evidence" value="ECO:0007669"/>
    <property type="project" value="UniProtKB-SubCell"/>
</dbReference>
<comment type="caution">
    <text evidence="7">The sequence shown here is derived from an EMBL/GenBank/DDBJ whole genome shotgun (WGS) entry which is preliminary data.</text>
</comment>
<feature type="transmembrane region" description="Helical" evidence="6">
    <location>
        <begin position="447"/>
        <end position="469"/>
    </location>
</feature>
<evidence type="ECO:0008006" key="9">
    <source>
        <dbReference type="Google" id="ProtNLM"/>
    </source>
</evidence>
<dbReference type="InterPro" id="IPR002293">
    <property type="entry name" value="AA/rel_permease1"/>
</dbReference>
<protein>
    <recommendedName>
        <fullName evidence="9">Choline transport protein</fullName>
    </recommendedName>
</protein>
<keyword evidence="8" id="KW-1185">Reference proteome</keyword>
<feature type="transmembrane region" description="Helical" evidence="6">
    <location>
        <begin position="326"/>
        <end position="355"/>
    </location>
</feature>
<sequence length="541" mass="58760">MRDEVHSTVNEPVSPSIDATSLSADERQLRAQGHTGELPRQFGTLATISLAFTITNSWIGISAVFATPLFAGGGPTVFWGQLVAAVACSFINAGLAELASAYPSSGGQYHFAFMVAPPKYRAVVAFVTGWLSVVSWWMTAASACIYCAQVCVNLGSFFHPDYVWTQWQVYLVYLLLTCLAVAIFVLLPAFMPKTEIVFFFASVLGFLVFFITVLATSDTKQSGRTVFTEWNNQTGWNDGIAFFLGVGSCMYIFLATDSATHIAEEMPNPSRNVPRAIAMTMIIGTVTSVLWTIAFLFSTNDLEAVSESYLPILTVFYQALDNKGGAAFLAVWLMIVYYGASISCFLTAGRLTWAFARDNGLPFSGFFSKVHPTLKVPVNASLLTMVFCAAYGAIYIGSTTAFNSFISLSILGLNITYAIPQGIALYRGRDKILPARQFNLGPILGPFCNAFSVLWTLFYTVLFCFPVFLPATVGNMNYVSVVLVGVAALTLCVWWGGKRKTFTGPSIQIDGLETLDELNKATARAGDEEGVASSKDTEIAH</sequence>
<gene>
    <name evidence="7" type="ORF">A1O3_03263</name>
</gene>
<keyword evidence="5 6" id="KW-0472">Membrane</keyword>
<evidence type="ECO:0000256" key="6">
    <source>
        <dbReference type="SAM" id="Phobius"/>
    </source>
</evidence>
<feature type="transmembrane region" description="Helical" evidence="6">
    <location>
        <begin position="402"/>
        <end position="426"/>
    </location>
</feature>
<feature type="transmembrane region" description="Helical" evidence="6">
    <location>
        <begin position="196"/>
        <end position="215"/>
    </location>
</feature>
<comment type="subcellular location">
    <subcellularLocation>
        <location evidence="1">Membrane</location>
        <topology evidence="1">Multi-pass membrane protein</topology>
    </subcellularLocation>
</comment>
<feature type="transmembrane region" description="Helical" evidence="6">
    <location>
        <begin position="475"/>
        <end position="496"/>
    </location>
</feature>
<reference evidence="7 8" key="1">
    <citation type="submission" date="2013-03" db="EMBL/GenBank/DDBJ databases">
        <title>The Genome Sequence of Capronia epimyces CBS 606.96.</title>
        <authorList>
            <consortium name="The Broad Institute Genomics Platform"/>
            <person name="Cuomo C."/>
            <person name="de Hoog S."/>
            <person name="Gorbushina A."/>
            <person name="Walker B."/>
            <person name="Young S.K."/>
            <person name="Zeng Q."/>
            <person name="Gargeya S."/>
            <person name="Fitzgerald M."/>
            <person name="Haas B."/>
            <person name="Abouelleil A."/>
            <person name="Allen A.W."/>
            <person name="Alvarado L."/>
            <person name="Arachchi H.M."/>
            <person name="Berlin A.M."/>
            <person name="Chapman S.B."/>
            <person name="Gainer-Dewar J."/>
            <person name="Goldberg J."/>
            <person name="Griggs A."/>
            <person name="Gujja S."/>
            <person name="Hansen M."/>
            <person name="Howarth C."/>
            <person name="Imamovic A."/>
            <person name="Ireland A."/>
            <person name="Larimer J."/>
            <person name="McCowan C."/>
            <person name="Murphy C."/>
            <person name="Pearson M."/>
            <person name="Poon T.W."/>
            <person name="Priest M."/>
            <person name="Roberts A."/>
            <person name="Saif S."/>
            <person name="Shea T."/>
            <person name="Sisk P."/>
            <person name="Sykes S."/>
            <person name="Wortman J."/>
            <person name="Nusbaum C."/>
            <person name="Birren B."/>
        </authorList>
    </citation>
    <scope>NUCLEOTIDE SEQUENCE [LARGE SCALE GENOMIC DNA]</scope>
    <source>
        <strain evidence="7 8">CBS 606.96</strain>
    </source>
</reference>
<feature type="transmembrane region" description="Helical" evidence="6">
    <location>
        <begin position="42"/>
        <end position="66"/>
    </location>
</feature>
<feature type="transmembrane region" description="Helical" evidence="6">
    <location>
        <begin position="276"/>
        <end position="297"/>
    </location>
</feature>
<evidence type="ECO:0000313" key="7">
    <source>
        <dbReference type="EMBL" id="EXJ86312.1"/>
    </source>
</evidence>
<evidence type="ECO:0000256" key="3">
    <source>
        <dbReference type="ARBA" id="ARBA00022692"/>
    </source>
</evidence>
<proteinExistence type="predicted"/>